<dbReference type="GeneID" id="19180536"/>
<feature type="region of interest" description="Disordered" evidence="1">
    <location>
        <begin position="83"/>
        <end position="241"/>
    </location>
</feature>
<dbReference type="AlphaFoldDB" id="W9VSJ1"/>
<gene>
    <name evidence="3" type="ORF">A1O7_05954</name>
</gene>
<dbReference type="VEuPathDB" id="FungiDB:A1O7_05954"/>
<dbReference type="Pfam" id="PF22980">
    <property type="entry name" value="Myb_DNA-bind_8"/>
    <property type="match status" value="1"/>
</dbReference>
<feature type="compositionally biased region" description="Polar residues" evidence="1">
    <location>
        <begin position="213"/>
        <end position="222"/>
    </location>
</feature>
<evidence type="ECO:0000313" key="3">
    <source>
        <dbReference type="EMBL" id="EXJ58528.1"/>
    </source>
</evidence>
<dbReference type="RefSeq" id="XP_007758151.1">
    <property type="nucleotide sequence ID" value="XM_007759961.1"/>
</dbReference>
<feature type="compositionally biased region" description="Polar residues" evidence="1">
    <location>
        <begin position="83"/>
        <end position="92"/>
    </location>
</feature>
<accession>W9VSJ1</accession>
<evidence type="ECO:0000256" key="1">
    <source>
        <dbReference type="SAM" id="MobiDB-lite"/>
    </source>
</evidence>
<evidence type="ECO:0000313" key="4">
    <source>
        <dbReference type="Proteomes" id="UP000019473"/>
    </source>
</evidence>
<feature type="compositionally biased region" description="Low complexity" evidence="1">
    <location>
        <begin position="150"/>
        <end position="162"/>
    </location>
</feature>
<feature type="compositionally biased region" description="Polar residues" evidence="1">
    <location>
        <begin position="59"/>
        <end position="69"/>
    </location>
</feature>
<keyword evidence="4" id="KW-1185">Reference proteome</keyword>
<evidence type="ECO:0000259" key="2">
    <source>
        <dbReference type="Pfam" id="PF22980"/>
    </source>
</evidence>
<feature type="domain" description="Myb-like DNA-binding" evidence="2">
    <location>
        <begin position="279"/>
        <end position="324"/>
    </location>
</feature>
<dbReference type="InterPro" id="IPR054505">
    <property type="entry name" value="Myb_DNA-bind_8"/>
</dbReference>
<dbReference type="EMBL" id="AMGW01000004">
    <property type="protein sequence ID" value="EXJ58528.1"/>
    <property type="molecule type" value="Genomic_DNA"/>
</dbReference>
<organism evidence="3 4">
    <name type="scientific">Cladophialophora yegresii CBS 114405</name>
    <dbReference type="NCBI Taxonomy" id="1182544"/>
    <lineage>
        <taxon>Eukaryota</taxon>
        <taxon>Fungi</taxon>
        <taxon>Dikarya</taxon>
        <taxon>Ascomycota</taxon>
        <taxon>Pezizomycotina</taxon>
        <taxon>Eurotiomycetes</taxon>
        <taxon>Chaetothyriomycetidae</taxon>
        <taxon>Chaetothyriales</taxon>
        <taxon>Herpotrichiellaceae</taxon>
        <taxon>Cladophialophora</taxon>
    </lineage>
</organism>
<comment type="caution">
    <text evidence="3">The sequence shown here is derived from an EMBL/GenBank/DDBJ whole genome shotgun (WGS) entry which is preliminary data.</text>
</comment>
<proteinExistence type="predicted"/>
<name>W9VSJ1_9EURO</name>
<feature type="region of interest" description="Disordered" evidence="1">
    <location>
        <begin position="1"/>
        <end position="69"/>
    </location>
</feature>
<dbReference type="Proteomes" id="UP000019473">
    <property type="component" value="Unassembled WGS sequence"/>
</dbReference>
<sequence>MPHLQHLNPDDDDDWGSSPSPEPSPNLGVDIGQDERTLSIYEGNTLRSPSADDIDPRSSETSAAGQTRVTFNVSADISVATPCQSVNPSLNMSSPSTSPVQQSPAASPSSHEHAPSQSDGTPPAKQATTRVIELESTPEIFETNKGGPRLLSSGSSSKLLNSWTNNVPKVRKDEWSDDSSDEFQGKQDEEEVELYHKPAHNSADAATPESVEYVQTTNSLSPAVTRDRLDGHRRDDTMSSGRDLANELNANMGASRPKRTHPYYSVRYRFPKVPRKDLEHYVFLAACVKHAGDQFRPDMTAVAQECGLSASTVGKKLRKLKKRLNEEGAAYGHPDITQPYDSRGYNRLVAGALTDGH</sequence>
<dbReference type="OrthoDB" id="4151130at2759"/>
<feature type="compositionally biased region" description="Basic and acidic residues" evidence="1">
    <location>
        <begin position="225"/>
        <end position="237"/>
    </location>
</feature>
<protein>
    <recommendedName>
        <fullName evidence="2">Myb-like DNA-binding domain-containing protein</fullName>
    </recommendedName>
</protein>
<feature type="compositionally biased region" description="Low complexity" evidence="1">
    <location>
        <begin position="93"/>
        <end position="109"/>
    </location>
</feature>
<reference evidence="3 4" key="1">
    <citation type="submission" date="2013-03" db="EMBL/GenBank/DDBJ databases">
        <title>The Genome Sequence of Cladophialophora yegresii CBS 114405.</title>
        <authorList>
            <consortium name="The Broad Institute Genomics Platform"/>
            <person name="Cuomo C."/>
            <person name="de Hoog S."/>
            <person name="Gorbushina A."/>
            <person name="Walker B."/>
            <person name="Young S.K."/>
            <person name="Zeng Q."/>
            <person name="Gargeya S."/>
            <person name="Fitzgerald M."/>
            <person name="Haas B."/>
            <person name="Abouelleil A."/>
            <person name="Allen A.W."/>
            <person name="Alvarado L."/>
            <person name="Arachchi H.M."/>
            <person name="Berlin A.M."/>
            <person name="Chapman S.B."/>
            <person name="Gainer-Dewar J."/>
            <person name="Goldberg J."/>
            <person name="Griggs A."/>
            <person name="Gujja S."/>
            <person name="Hansen M."/>
            <person name="Howarth C."/>
            <person name="Imamovic A."/>
            <person name="Ireland A."/>
            <person name="Larimer J."/>
            <person name="McCowan C."/>
            <person name="Murphy C."/>
            <person name="Pearson M."/>
            <person name="Poon T.W."/>
            <person name="Priest M."/>
            <person name="Roberts A."/>
            <person name="Saif S."/>
            <person name="Shea T."/>
            <person name="Sisk P."/>
            <person name="Sykes S."/>
            <person name="Wortman J."/>
            <person name="Nusbaum C."/>
            <person name="Birren B."/>
        </authorList>
    </citation>
    <scope>NUCLEOTIDE SEQUENCE [LARGE SCALE GENOMIC DNA]</scope>
    <source>
        <strain evidence="3 4">CBS 114405</strain>
    </source>
</reference>
<dbReference type="HOGENOM" id="CLU_776133_0_0_1"/>